<dbReference type="SUPFAM" id="SSF47413">
    <property type="entry name" value="lambda repressor-like DNA-binding domains"/>
    <property type="match status" value="1"/>
</dbReference>
<reference evidence="1 2" key="1">
    <citation type="submission" date="2023-07" db="EMBL/GenBank/DDBJ databases">
        <title>Sorghum-associated microbial communities from plants grown in Nebraska, USA.</title>
        <authorList>
            <person name="Schachtman D."/>
        </authorList>
    </citation>
    <scope>NUCLEOTIDE SEQUENCE [LARGE SCALE GENOMIC DNA]</scope>
    <source>
        <strain evidence="1 2">DS1307</strain>
    </source>
</reference>
<accession>A0ABT9PT05</accession>
<dbReference type="Proteomes" id="UP001241472">
    <property type="component" value="Unassembled WGS sequence"/>
</dbReference>
<name>A0ABT9PT05_9HYPH</name>
<protein>
    <recommendedName>
        <fullName evidence="3">HTH cro/C1-type domain-containing protein</fullName>
    </recommendedName>
</protein>
<gene>
    <name evidence="1" type="ORF">J2T09_002336</name>
</gene>
<proteinExistence type="predicted"/>
<dbReference type="EMBL" id="JAUSRF010000006">
    <property type="protein sequence ID" value="MDP9837584.1"/>
    <property type="molecule type" value="Genomic_DNA"/>
</dbReference>
<evidence type="ECO:0000313" key="1">
    <source>
        <dbReference type="EMBL" id="MDP9837584.1"/>
    </source>
</evidence>
<organism evidence="1 2">
    <name type="scientific">Neorhizobium huautlense</name>
    <dbReference type="NCBI Taxonomy" id="67774"/>
    <lineage>
        <taxon>Bacteria</taxon>
        <taxon>Pseudomonadati</taxon>
        <taxon>Pseudomonadota</taxon>
        <taxon>Alphaproteobacteria</taxon>
        <taxon>Hyphomicrobiales</taxon>
        <taxon>Rhizobiaceae</taxon>
        <taxon>Rhizobium/Agrobacterium group</taxon>
        <taxon>Neorhizobium</taxon>
    </lineage>
</organism>
<dbReference type="RefSeq" id="WP_306834433.1">
    <property type="nucleotide sequence ID" value="NZ_JAUSRF010000006.1"/>
</dbReference>
<evidence type="ECO:0000313" key="2">
    <source>
        <dbReference type="Proteomes" id="UP001241472"/>
    </source>
</evidence>
<sequence>MSGLQNASNPSRADYDLRRFASALRNHRAGDSRGLRVIGDEIGVTTSDLSRAMGGQMVSVGKVIALCRWLDVPVDHFYLEPEKPFDPEICTRRNVKHLGSGGEVRP</sequence>
<dbReference type="InterPro" id="IPR010982">
    <property type="entry name" value="Lambda_DNA-bd_dom_sf"/>
</dbReference>
<evidence type="ECO:0008006" key="3">
    <source>
        <dbReference type="Google" id="ProtNLM"/>
    </source>
</evidence>
<comment type="caution">
    <text evidence="1">The sequence shown here is derived from an EMBL/GenBank/DDBJ whole genome shotgun (WGS) entry which is preliminary data.</text>
</comment>
<keyword evidence="2" id="KW-1185">Reference proteome</keyword>